<dbReference type="InterPro" id="IPR045206">
    <property type="entry name" value="Maestro_heat-like_prot"/>
</dbReference>
<dbReference type="AlphaFoldDB" id="A0A8B7SIW9"/>
<proteinExistence type="predicted"/>
<dbReference type="InterPro" id="IPR048465">
    <property type="entry name" value="Maestro-like_HEAT"/>
</dbReference>
<feature type="region of interest" description="Disordered" evidence="1">
    <location>
        <begin position="176"/>
        <end position="195"/>
    </location>
</feature>
<dbReference type="PANTHER" id="PTHR23120:SF3">
    <property type="entry name" value="MAESTRO HEAT-LIKE REPEAT FAMILY MEMBER 4"/>
    <property type="match status" value="1"/>
</dbReference>
<name>A0A8B7SIW9_HIPAR</name>
<dbReference type="GeneID" id="109390822"/>
<dbReference type="Pfam" id="PF21047">
    <property type="entry name" value="HEAT_Maestro"/>
    <property type="match status" value="1"/>
</dbReference>
<dbReference type="KEGG" id="hai:109390822"/>
<dbReference type="OrthoDB" id="9448547at2759"/>
<evidence type="ECO:0000256" key="1">
    <source>
        <dbReference type="SAM" id="MobiDB-lite"/>
    </source>
</evidence>
<evidence type="ECO:0000259" key="2">
    <source>
        <dbReference type="Pfam" id="PF21047"/>
    </source>
</evidence>
<feature type="region of interest" description="Disordered" evidence="1">
    <location>
        <begin position="214"/>
        <end position="236"/>
    </location>
</feature>
<feature type="domain" description="Maestro-like HEAT-repeats" evidence="2">
    <location>
        <begin position="38"/>
        <end position="133"/>
    </location>
</feature>
<protein>
    <submittedName>
        <fullName evidence="4">Uncharacterized protein LOC109390822</fullName>
    </submittedName>
</protein>
<reference evidence="4" key="1">
    <citation type="submission" date="2025-08" db="UniProtKB">
        <authorList>
            <consortium name="RefSeq"/>
        </authorList>
    </citation>
    <scope>IDENTIFICATION</scope>
    <source>
        <tissue evidence="4">Muscle</tissue>
    </source>
</reference>
<organism evidence="3 4">
    <name type="scientific">Hipposideros armiger</name>
    <name type="common">Great Himalayan leaf-nosed bat</name>
    <dbReference type="NCBI Taxonomy" id="186990"/>
    <lineage>
        <taxon>Eukaryota</taxon>
        <taxon>Metazoa</taxon>
        <taxon>Chordata</taxon>
        <taxon>Craniata</taxon>
        <taxon>Vertebrata</taxon>
        <taxon>Euteleostomi</taxon>
        <taxon>Mammalia</taxon>
        <taxon>Eutheria</taxon>
        <taxon>Laurasiatheria</taxon>
        <taxon>Chiroptera</taxon>
        <taxon>Yinpterochiroptera</taxon>
        <taxon>Rhinolophoidea</taxon>
        <taxon>Hipposideridae</taxon>
        <taxon>Hipposideros</taxon>
    </lineage>
</organism>
<sequence length="236" mass="26163">MQALDLLLQTFVSENKSMDEVCFLLQHTEPWLKSDKSHERKRVVQSIFLLLKYLLDCMILTEEATPSVLGHQLGLLLLLCRDEDEVTWSHSYQCVYLLLQLPVQQKGNTEEFMRLNEMKNFEAKARRYSETKSHHLVKVGPVRAGGHEGLTAGQVLPQNLQTAHEHGICVPPTSPDHFTDGASGGRPQPVQGGRSGRARTLVLFPGSGISRPLTIPLAPTHPSPGGVAGPIRSCRF</sequence>
<gene>
    <name evidence="4" type="primary">LOC109390822</name>
</gene>
<accession>A0A8B7SIW9</accession>
<dbReference type="PANTHER" id="PTHR23120">
    <property type="entry name" value="MAESTRO-RELATED HEAT DOMAIN-CONTAINING"/>
    <property type="match status" value="1"/>
</dbReference>
<evidence type="ECO:0000313" key="3">
    <source>
        <dbReference type="Proteomes" id="UP000694851"/>
    </source>
</evidence>
<dbReference type="Proteomes" id="UP000694851">
    <property type="component" value="Unplaced"/>
</dbReference>
<keyword evidence="3" id="KW-1185">Reference proteome</keyword>
<dbReference type="GO" id="GO:0005794">
    <property type="term" value="C:Golgi apparatus"/>
    <property type="evidence" value="ECO:0007669"/>
    <property type="project" value="TreeGrafter"/>
</dbReference>
<dbReference type="RefSeq" id="XP_019513317.1">
    <property type="nucleotide sequence ID" value="XM_019657772.1"/>
</dbReference>
<evidence type="ECO:0000313" key="4">
    <source>
        <dbReference type="RefSeq" id="XP_019513317.1"/>
    </source>
</evidence>